<reference evidence="2 3" key="1">
    <citation type="journal article" date="2016" name="Nat. Commun.">
        <title>Thousands of microbial genomes shed light on interconnected biogeochemical processes in an aquifer system.</title>
        <authorList>
            <person name="Anantharaman K."/>
            <person name="Brown C.T."/>
            <person name="Hug L.A."/>
            <person name="Sharon I."/>
            <person name="Castelle C.J."/>
            <person name="Probst A.J."/>
            <person name="Thomas B.C."/>
            <person name="Singh A."/>
            <person name="Wilkins M.J."/>
            <person name="Karaoz U."/>
            <person name="Brodie E.L."/>
            <person name="Williams K.H."/>
            <person name="Hubbard S.S."/>
            <person name="Banfield J.F."/>
        </authorList>
    </citation>
    <scope>NUCLEOTIDE SEQUENCE [LARGE SCALE GENOMIC DNA]</scope>
</reference>
<dbReference type="Proteomes" id="UP000178302">
    <property type="component" value="Unassembled WGS sequence"/>
</dbReference>
<feature type="transmembrane region" description="Helical" evidence="1">
    <location>
        <begin position="200"/>
        <end position="217"/>
    </location>
</feature>
<feature type="transmembrane region" description="Helical" evidence="1">
    <location>
        <begin position="115"/>
        <end position="134"/>
    </location>
</feature>
<evidence type="ECO:0000313" key="2">
    <source>
        <dbReference type="EMBL" id="OHA14809.1"/>
    </source>
</evidence>
<feature type="transmembrane region" description="Helical" evidence="1">
    <location>
        <begin position="165"/>
        <end position="188"/>
    </location>
</feature>
<feature type="transmembrane region" description="Helical" evidence="1">
    <location>
        <begin position="12"/>
        <end position="38"/>
    </location>
</feature>
<evidence type="ECO:0000256" key="1">
    <source>
        <dbReference type="SAM" id="Phobius"/>
    </source>
</evidence>
<dbReference type="AlphaFoldDB" id="A0A1G2LV93"/>
<accession>A0A1G2LV93</accession>
<feature type="transmembrane region" description="Helical" evidence="1">
    <location>
        <begin position="347"/>
        <end position="367"/>
    </location>
</feature>
<name>A0A1G2LV93_9BACT</name>
<evidence type="ECO:0008006" key="4">
    <source>
        <dbReference type="Google" id="ProtNLM"/>
    </source>
</evidence>
<feature type="transmembrane region" description="Helical" evidence="1">
    <location>
        <begin position="271"/>
        <end position="291"/>
    </location>
</feature>
<organism evidence="2 3">
    <name type="scientific">Candidatus Tagabacteria bacterium RIFCSPLOWO2_01_FULL_39_11</name>
    <dbReference type="NCBI Taxonomy" id="1802295"/>
    <lineage>
        <taxon>Bacteria</taxon>
        <taxon>Candidatus Tagaibacteriota</taxon>
    </lineage>
</organism>
<feature type="transmembrane region" description="Helical" evidence="1">
    <location>
        <begin position="238"/>
        <end position="259"/>
    </location>
</feature>
<feature type="transmembrane region" description="Helical" evidence="1">
    <location>
        <begin position="298"/>
        <end position="315"/>
    </location>
</feature>
<feature type="transmembrane region" description="Helical" evidence="1">
    <location>
        <begin position="321"/>
        <end position="340"/>
    </location>
</feature>
<feature type="transmembrane region" description="Helical" evidence="1">
    <location>
        <begin position="88"/>
        <end position="108"/>
    </location>
</feature>
<keyword evidence="1" id="KW-0472">Membrane</keyword>
<keyword evidence="1" id="KW-0812">Transmembrane</keyword>
<sequence>MKIKNYKLKIEKLGFLSFPLIFIASLILFYPSLSYYFFQDDWFVLNWVRTGNFWDLLKFRTDIIYWRPLAMPIFFKIGQIFFGLNPTGYHLIVFVFHLINSLLVYYLFRTLKFSKVISFVLFLMYATASFHFVPLSWLSTTSYVIGPTFIFATLILLLKNKLLLAFFPFLAALLSSELSIVVIPMALVLKKLERSTFVKFVPFVIVLIIYLAIRLLIFRPPVTGQYEIMFNWQILRSLFWYFVWFFNVPEVTSTIFFFSQLKSSIVALVPFTKYLLLPLILIISFVPLVLFTKQDIKMLIRGFGLFAIGLFPIIFFPKHVYPMYLVVASIGIFYILGMVFEKARNSLLLGFFVILWLVSSFLALSFYRVSHWLVNEQAISKAYVSYLKEMVSNPPLGSVFVFKDANIDFARRYNFVLVETENTLRLALNDQDAPQVVYNDSTLKSIHKTFPQNSFTVNQVYEVFPRE</sequence>
<protein>
    <recommendedName>
        <fullName evidence="4">Glycosyltransferase RgtA/B/C/D-like domain-containing protein</fullName>
    </recommendedName>
</protein>
<proteinExistence type="predicted"/>
<gene>
    <name evidence="2" type="ORF">A2909_01290</name>
</gene>
<comment type="caution">
    <text evidence="2">The sequence shown here is derived from an EMBL/GenBank/DDBJ whole genome shotgun (WGS) entry which is preliminary data.</text>
</comment>
<dbReference type="EMBL" id="MHQZ01000003">
    <property type="protein sequence ID" value="OHA14809.1"/>
    <property type="molecule type" value="Genomic_DNA"/>
</dbReference>
<evidence type="ECO:0000313" key="3">
    <source>
        <dbReference type="Proteomes" id="UP000178302"/>
    </source>
</evidence>
<feature type="transmembrane region" description="Helical" evidence="1">
    <location>
        <begin position="140"/>
        <end position="158"/>
    </location>
</feature>
<keyword evidence="1" id="KW-1133">Transmembrane helix</keyword>